<sequence length="115" mass="11862">MEPADVPEPPGAHEVDPEEPESVEVVPVVLVVPVVVVVPVSFEATAKAVVAPAVTSTPPATTPAVIHRARAVPRGRVPSASSTTRACAGLLRHTGAPAVRRVWDGEGPAPVMMVR</sequence>
<feature type="compositionally biased region" description="Pro residues" evidence="1">
    <location>
        <begin position="1"/>
        <end position="10"/>
    </location>
</feature>
<feature type="region of interest" description="Disordered" evidence="1">
    <location>
        <begin position="1"/>
        <end position="22"/>
    </location>
</feature>
<evidence type="ECO:0000313" key="2">
    <source>
        <dbReference type="EMBL" id="PRY14481.1"/>
    </source>
</evidence>
<dbReference type="AlphaFoldDB" id="A0A2T0R380"/>
<evidence type="ECO:0000256" key="1">
    <source>
        <dbReference type="SAM" id="MobiDB-lite"/>
    </source>
</evidence>
<evidence type="ECO:0000313" key="3">
    <source>
        <dbReference type="Proteomes" id="UP000238083"/>
    </source>
</evidence>
<organism evidence="2 3">
    <name type="scientific">Kineococcus rhizosphaerae</name>
    <dbReference type="NCBI Taxonomy" id="559628"/>
    <lineage>
        <taxon>Bacteria</taxon>
        <taxon>Bacillati</taxon>
        <taxon>Actinomycetota</taxon>
        <taxon>Actinomycetes</taxon>
        <taxon>Kineosporiales</taxon>
        <taxon>Kineosporiaceae</taxon>
        <taxon>Kineococcus</taxon>
    </lineage>
</organism>
<dbReference type="EMBL" id="PVZF01000006">
    <property type="protein sequence ID" value="PRY14481.1"/>
    <property type="molecule type" value="Genomic_DNA"/>
</dbReference>
<comment type="caution">
    <text evidence="2">The sequence shown here is derived from an EMBL/GenBank/DDBJ whole genome shotgun (WGS) entry which is preliminary data.</text>
</comment>
<keyword evidence="3" id="KW-1185">Reference proteome</keyword>
<proteinExistence type="predicted"/>
<name>A0A2T0R380_9ACTN</name>
<gene>
    <name evidence="2" type="ORF">CLV37_10639</name>
</gene>
<accession>A0A2T0R380</accession>
<reference evidence="2 3" key="1">
    <citation type="submission" date="2018-03" db="EMBL/GenBank/DDBJ databases">
        <title>Genomic Encyclopedia of Archaeal and Bacterial Type Strains, Phase II (KMG-II): from individual species to whole genera.</title>
        <authorList>
            <person name="Goeker M."/>
        </authorList>
    </citation>
    <scope>NUCLEOTIDE SEQUENCE [LARGE SCALE GENOMIC DNA]</scope>
    <source>
        <strain evidence="2 3">DSM 19711</strain>
    </source>
</reference>
<dbReference type="Proteomes" id="UP000238083">
    <property type="component" value="Unassembled WGS sequence"/>
</dbReference>
<protein>
    <submittedName>
        <fullName evidence="2">Uncharacterized protein</fullName>
    </submittedName>
</protein>